<feature type="transmembrane region" description="Helical" evidence="1">
    <location>
        <begin position="127"/>
        <end position="145"/>
    </location>
</feature>
<dbReference type="InterPro" id="IPR021836">
    <property type="entry name" value="DUF3429"/>
</dbReference>
<feature type="transmembrane region" description="Helical" evidence="1">
    <location>
        <begin position="72"/>
        <end position="91"/>
    </location>
</feature>
<sequence length="147" mass="16060">MNRELPLLYACLALAGTIPFIAGAIGLSVGYSFLPLVGATVIAVSLYALVILSFMAGSQWGMFFIAPHPRRAWLLLWSNFVALSGWCLFLFTAPIIFILGLIILFSGMLFVDFYLQNLEITSRNYLGVRITATIITLIALGVIALNV</sequence>
<dbReference type="RefSeq" id="WP_082826966.1">
    <property type="nucleotide sequence ID" value="NZ_FOSK01000003.1"/>
</dbReference>
<comment type="caution">
    <text evidence="2">The sequence shown here is derived from an EMBL/GenBank/DDBJ whole genome shotgun (WGS) entry which is preliminary data.</text>
</comment>
<organism evidence="2 3">
    <name type="scientific">Pseudovibrio ascidiaceicola</name>
    <dbReference type="NCBI Taxonomy" id="285279"/>
    <lineage>
        <taxon>Bacteria</taxon>
        <taxon>Pseudomonadati</taxon>
        <taxon>Pseudomonadota</taxon>
        <taxon>Alphaproteobacteria</taxon>
        <taxon>Hyphomicrobiales</taxon>
        <taxon>Stappiaceae</taxon>
        <taxon>Pseudovibrio</taxon>
    </lineage>
</organism>
<keyword evidence="3" id="KW-1185">Reference proteome</keyword>
<dbReference type="EMBL" id="FOSK01000003">
    <property type="protein sequence ID" value="SFK26913.1"/>
    <property type="molecule type" value="Genomic_DNA"/>
</dbReference>
<feature type="transmembrane region" description="Helical" evidence="1">
    <location>
        <begin position="97"/>
        <end position="115"/>
    </location>
</feature>
<evidence type="ECO:0000313" key="3">
    <source>
        <dbReference type="Proteomes" id="UP000199598"/>
    </source>
</evidence>
<dbReference type="Pfam" id="PF11911">
    <property type="entry name" value="DUF3429"/>
    <property type="match status" value="1"/>
</dbReference>
<evidence type="ECO:0000256" key="1">
    <source>
        <dbReference type="SAM" id="Phobius"/>
    </source>
</evidence>
<keyword evidence="1" id="KW-0472">Membrane</keyword>
<evidence type="ECO:0008006" key="4">
    <source>
        <dbReference type="Google" id="ProtNLM"/>
    </source>
</evidence>
<gene>
    <name evidence="2" type="ORF">SAMN04488518_103362</name>
</gene>
<feature type="transmembrane region" description="Helical" evidence="1">
    <location>
        <begin position="7"/>
        <end position="27"/>
    </location>
</feature>
<keyword evidence="1" id="KW-1133">Transmembrane helix</keyword>
<dbReference type="Proteomes" id="UP000199598">
    <property type="component" value="Unassembled WGS sequence"/>
</dbReference>
<name>A0A1I3Y585_9HYPH</name>
<proteinExistence type="predicted"/>
<evidence type="ECO:0000313" key="2">
    <source>
        <dbReference type="EMBL" id="SFK26913.1"/>
    </source>
</evidence>
<reference evidence="2 3" key="1">
    <citation type="submission" date="2016-10" db="EMBL/GenBank/DDBJ databases">
        <authorList>
            <person name="Varghese N."/>
            <person name="Submissions S."/>
        </authorList>
    </citation>
    <scope>NUCLEOTIDE SEQUENCE [LARGE SCALE GENOMIC DNA]</scope>
    <source>
        <strain evidence="2 3">DSM 16392</strain>
    </source>
</reference>
<accession>A0A1I3Y585</accession>
<protein>
    <recommendedName>
        <fullName evidence="4">DUF3429 domain-containing protein</fullName>
    </recommendedName>
</protein>
<keyword evidence="1" id="KW-0812">Transmembrane</keyword>